<keyword evidence="3" id="KW-1185">Reference proteome</keyword>
<evidence type="ECO:0000313" key="2">
    <source>
        <dbReference type="EMBL" id="KUJ13831.1"/>
    </source>
</evidence>
<protein>
    <submittedName>
        <fullName evidence="2">Uncharacterized protein</fullName>
    </submittedName>
</protein>
<feature type="region of interest" description="Disordered" evidence="1">
    <location>
        <begin position="1"/>
        <end position="32"/>
    </location>
</feature>
<dbReference type="Proteomes" id="UP000070700">
    <property type="component" value="Unassembled WGS sequence"/>
</dbReference>
<evidence type="ECO:0000256" key="1">
    <source>
        <dbReference type="SAM" id="MobiDB-lite"/>
    </source>
</evidence>
<name>A0A194X0V5_MOLSC</name>
<accession>A0A194X0V5</accession>
<gene>
    <name evidence="2" type="ORF">LY89DRAFT_687184</name>
</gene>
<proteinExistence type="predicted"/>
<reference evidence="2 3" key="1">
    <citation type="submission" date="2015-10" db="EMBL/GenBank/DDBJ databases">
        <title>Full genome of DAOMC 229536 Phialocephala scopiformis, a fungal endophyte of spruce producing the potent anti-insectan compound rugulosin.</title>
        <authorList>
            <consortium name="DOE Joint Genome Institute"/>
            <person name="Walker A.K."/>
            <person name="Frasz S.L."/>
            <person name="Seifert K.A."/>
            <person name="Miller J.D."/>
            <person name="Mondo S.J."/>
            <person name="Labutti K."/>
            <person name="Lipzen A."/>
            <person name="Dockter R."/>
            <person name="Kennedy M."/>
            <person name="Grigoriev I.V."/>
            <person name="Spatafora J.W."/>
        </authorList>
    </citation>
    <scope>NUCLEOTIDE SEQUENCE [LARGE SCALE GENOMIC DNA]</scope>
    <source>
        <strain evidence="2 3">CBS 120377</strain>
    </source>
</reference>
<dbReference type="AlphaFoldDB" id="A0A194X0V5"/>
<dbReference type="KEGG" id="psco:LY89DRAFT_687184"/>
<feature type="compositionally biased region" description="Basic and acidic residues" evidence="1">
    <location>
        <begin position="1"/>
        <end position="20"/>
    </location>
</feature>
<dbReference type="InParanoid" id="A0A194X0V5"/>
<dbReference type="RefSeq" id="XP_018068186.1">
    <property type="nucleotide sequence ID" value="XM_018215446.1"/>
</dbReference>
<organism evidence="2 3">
    <name type="scientific">Mollisia scopiformis</name>
    <name type="common">Conifer needle endophyte fungus</name>
    <name type="synonym">Phialocephala scopiformis</name>
    <dbReference type="NCBI Taxonomy" id="149040"/>
    <lineage>
        <taxon>Eukaryota</taxon>
        <taxon>Fungi</taxon>
        <taxon>Dikarya</taxon>
        <taxon>Ascomycota</taxon>
        <taxon>Pezizomycotina</taxon>
        <taxon>Leotiomycetes</taxon>
        <taxon>Helotiales</taxon>
        <taxon>Mollisiaceae</taxon>
        <taxon>Mollisia</taxon>
    </lineage>
</organism>
<dbReference type="GeneID" id="28825172"/>
<dbReference type="EMBL" id="KQ947421">
    <property type="protein sequence ID" value="KUJ13831.1"/>
    <property type="molecule type" value="Genomic_DNA"/>
</dbReference>
<evidence type="ECO:0000313" key="3">
    <source>
        <dbReference type="Proteomes" id="UP000070700"/>
    </source>
</evidence>
<sequence>MDERSKTSTNEKHKLNETEPKSPLPVLERSPPSNVQCIPVIKYHSLGSFPHRN</sequence>